<proteinExistence type="predicted"/>
<protein>
    <submittedName>
        <fullName evidence="2">Uncharacterized protein</fullName>
    </submittedName>
</protein>
<feature type="region of interest" description="Disordered" evidence="1">
    <location>
        <begin position="109"/>
        <end position="215"/>
    </location>
</feature>
<dbReference type="EMBL" id="JH793350">
    <property type="protein sequence ID" value="ELQ41322.1"/>
    <property type="molecule type" value="Genomic_DNA"/>
</dbReference>
<evidence type="ECO:0000313" key="2">
    <source>
        <dbReference type="EMBL" id="ELQ41322.1"/>
    </source>
</evidence>
<reference evidence="2" key="1">
    <citation type="journal article" date="2012" name="PLoS Genet.">
        <title>Comparative analysis of the genomes of two field isolates of the rice blast fungus Magnaporthe oryzae.</title>
        <authorList>
            <person name="Xue M."/>
            <person name="Yang J."/>
            <person name="Li Z."/>
            <person name="Hu S."/>
            <person name="Yao N."/>
            <person name="Dean R.A."/>
            <person name="Zhao W."/>
            <person name="Shen M."/>
            <person name="Zhang H."/>
            <person name="Li C."/>
            <person name="Liu L."/>
            <person name="Cao L."/>
            <person name="Xu X."/>
            <person name="Xing Y."/>
            <person name="Hsiang T."/>
            <person name="Zhang Z."/>
            <person name="Xu J.R."/>
            <person name="Peng Y.L."/>
        </authorList>
    </citation>
    <scope>NUCLEOTIDE SEQUENCE</scope>
    <source>
        <strain evidence="2">Y34</strain>
    </source>
</reference>
<sequence>MNINHAAKATPGNLLAGTTKSWISGFLETSRLTLTRLVSLGAIQTLIFLPCSESQSSLLDPIAQPVCLSVLPTRSSEAIIPELHIPTPKGHATHKKYTSRDNQKCAASRMCSTGAAGRTPKRYGTSAKGRRRTVAGSTAHTATPKAHEPSTRPAHPAAKEAGPARGRTRSTRFGALEAERRRRDVDRGLTRRAGLGGPPPPNTLASAREYSGTSF</sequence>
<name>A0AA97P421_PYRO3</name>
<dbReference type="AlphaFoldDB" id="A0AA97P421"/>
<organism evidence="2">
    <name type="scientific">Pyricularia oryzae (strain Y34)</name>
    <name type="common">Rice blast fungus</name>
    <name type="synonym">Magnaporthe oryzae</name>
    <dbReference type="NCBI Taxonomy" id="1143189"/>
    <lineage>
        <taxon>Eukaryota</taxon>
        <taxon>Fungi</taxon>
        <taxon>Dikarya</taxon>
        <taxon>Ascomycota</taxon>
        <taxon>Pezizomycotina</taxon>
        <taxon>Sordariomycetes</taxon>
        <taxon>Sordariomycetidae</taxon>
        <taxon>Magnaporthales</taxon>
        <taxon>Pyriculariaceae</taxon>
        <taxon>Pyricularia</taxon>
    </lineage>
</organism>
<evidence type="ECO:0000256" key="1">
    <source>
        <dbReference type="SAM" id="MobiDB-lite"/>
    </source>
</evidence>
<feature type="compositionally biased region" description="Basic and acidic residues" evidence="1">
    <location>
        <begin position="177"/>
        <end position="189"/>
    </location>
</feature>
<dbReference type="Proteomes" id="UP000011086">
    <property type="component" value="Unassembled WGS sequence"/>
</dbReference>
<gene>
    <name evidence="2" type="ORF">OOU_Y34scaffold00283g15</name>
</gene>
<accession>A0AA97P421</accession>